<dbReference type="InterPro" id="IPR010466">
    <property type="entry name" value="DUF1058"/>
</dbReference>
<evidence type="ECO:0000313" key="5">
    <source>
        <dbReference type="Proteomes" id="UP000704529"/>
    </source>
</evidence>
<evidence type="ECO:0000313" key="4">
    <source>
        <dbReference type="Proteomes" id="UP000584663"/>
    </source>
</evidence>
<reference evidence="3" key="2">
    <citation type="submission" date="2021-01" db="EMBL/GenBank/DDBJ databases">
        <title>Genome Sequencing of Type Strains.</title>
        <authorList>
            <person name="Lemaire J.F."/>
            <person name="Inderbitzin P."/>
            <person name="Collins S.B."/>
            <person name="Wespe N."/>
            <person name="Knight-Connoni V."/>
        </authorList>
    </citation>
    <scope>NUCLEOTIDE SEQUENCE</scope>
    <source>
        <strain evidence="3">DSM 14562</strain>
    </source>
</reference>
<dbReference type="Gene3D" id="2.30.30.40">
    <property type="entry name" value="SH3 Domains"/>
    <property type="match status" value="1"/>
</dbReference>
<dbReference type="Proteomes" id="UP000704529">
    <property type="component" value="Unassembled WGS sequence"/>
</dbReference>
<feature type="signal peptide" evidence="1">
    <location>
        <begin position="1"/>
        <end position="21"/>
    </location>
</feature>
<sequence length="171" mass="18290">MRRSMAGLAVLAATLASGMLAVGPLAPVAKAATEKRALPYYGSIGASVARMRTGPARTYPASWNYRRADLPVKVVAVFKEWRKVQDPDGTEGWMLAVLLRNTRTAIVRGTEPLPMRSAPDEGAKTLWRAAPGVVGRISECNGGWCRFDVKGQAGFVPVGSIWGVEPGEVLP</sequence>
<comment type="caution">
    <text evidence="3">The sequence shown here is derived from an EMBL/GenBank/DDBJ whole genome shotgun (WGS) entry which is preliminary data.</text>
</comment>
<evidence type="ECO:0000313" key="2">
    <source>
        <dbReference type="EMBL" id="MBB4608339.1"/>
    </source>
</evidence>
<dbReference type="AlphaFoldDB" id="A0AA41DFQ1"/>
<organism evidence="3 5">
    <name type="scientific">Sphingomonas yabuuchiae</name>
    <dbReference type="NCBI Taxonomy" id="172044"/>
    <lineage>
        <taxon>Bacteria</taxon>
        <taxon>Pseudomonadati</taxon>
        <taxon>Pseudomonadota</taxon>
        <taxon>Alphaproteobacteria</taxon>
        <taxon>Sphingomonadales</taxon>
        <taxon>Sphingomonadaceae</taxon>
        <taxon>Sphingomonas</taxon>
    </lineage>
</organism>
<dbReference type="Pfam" id="PF06347">
    <property type="entry name" value="SH3_4"/>
    <property type="match status" value="2"/>
</dbReference>
<feature type="chain" id="PRO_5041325006" evidence="1">
    <location>
        <begin position="22"/>
        <end position="171"/>
    </location>
</feature>
<accession>A0AA41DFQ1</accession>
<reference evidence="2 4" key="1">
    <citation type="submission" date="2020-08" db="EMBL/GenBank/DDBJ databases">
        <title>Genomic Encyclopedia of Type Strains, Phase IV (KMG-IV): sequencing the most valuable type-strain genomes for metagenomic binning, comparative biology and taxonomic classification.</title>
        <authorList>
            <person name="Goeker M."/>
        </authorList>
    </citation>
    <scope>NUCLEOTIDE SEQUENCE [LARGE SCALE GENOMIC DNA]</scope>
    <source>
        <strain evidence="2 4">DSM 14562</strain>
    </source>
</reference>
<dbReference type="Proteomes" id="UP000584663">
    <property type="component" value="Unassembled WGS sequence"/>
</dbReference>
<proteinExistence type="predicted"/>
<name>A0AA41DFQ1_9SPHN</name>
<dbReference type="EMBL" id="JAFHKU010000133">
    <property type="protein sequence ID" value="MBN3560007.1"/>
    <property type="molecule type" value="Genomic_DNA"/>
</dbReference>
<protein>
    <submittedName>
        <fullName evidence="2">SH3-like domain-containing protein</fullName>
    </submittedName>
</protein>
<dbReference type="EMBL" id="JACHNX010000001">
    <property type="protein sequence ID" value="MBB4608339.1"/>
    <property type="molecule type" value="Genomic_DNA"/>
</dbReference>
<gene>
    <name evidence="2" type="ORF">GGQ89_000527</name>
    <name evidence="3" type="ORF">JYA60_17420</name>
</gene>
<keyword evidence="1" id="KW-0732">Signal</keyword>
<keyword evidence="4" id="KW-1185">Reference proteome</keyword>
<evidence type="ECO:0000256" key="1">
    <source>
        <dbReference type="SAM" id="SignalP"/>
    </source>
</evidence>
<dbReference type="RefSeq" id="WP_082442039.1">
    <property type="nucleotide sequence ID" value="NZ_JAFHKU010000133.1"/>
</dbReference>
<evidence type="ECO:0000313" key="3">
    <source>
        <dbReference type="EMBL" id="MBN3560007.1"/>
    </source>
</evidence>